<proteinExistence type="predicted"/>
<accession>A0A520KET6</accession>
<evidence type="ECO:0000313" key="3">
    <source>
        <dbReference type="EMBL" id="TDA39552.1"/>
    </source>
</evidence>
<dbReference type="EMBL" id="QNVI01000024">
    <property type="protein sequence ID" value="TDA39552.1"/>
    <property type="molecule type" value="Genomic_DNA"/>
</dbReference>
<dbReference type="Pfam" id="PF18551">
    <property type="entry name" value="TackOD1"/>
    <property type="match status" value="1"/>
</dbReference>
<reference evidence="3 5" key="1">
    <citation type="journal article" date="2019" name="Nat. Microbiol.">
        <title>Expanding anaerobic alkane metabolism in the domain of Archaea.</title>
        <authorList>
            <person name="Wang Y."/>
            <person name="Wegener G."/>
            <person name="Hou J."/>
            <person name="Wang F."/>
            <person name="Xiao X."/>
        </authorList>
    </citation>
    <scope>NUCLEOTIDE SEQUENCE [LARGE SCALE GENOMIC DNA]</scope>
    <source>
        <strain evidence="3">WYZ-LMO11</strain>
    </source>
</reference>
<dbReference type="Proteomes" id="UP000316080">
    <property type="component" value="Unassembled WGS sequence"/>
</dbReference>
<feature type="domain" description="Thaumarchaeal output" evidence="1">
    <location>
        <begin position="9"/>
        <end position="185"/>
    </location>
</feature>
<evidence type="ECO:0000259" key="1">
    <source>
        <dbReference type="Pfam" id="PF18551"/>
    </source>
</evidence>
<dbReference type="AlphaFoldDB" id="A0A520KET6"/>
<protein>
    <recommendedName>
        <fullName evidence="1">Thaumarchaeal output domain-containing protein</fullName>
    </recommendedName>
</protein>
<evidence type="ECO:0000313" key="5">
    <source>
        <dbReference type="Proteomes" id="UP000317265"/>
    </source>
</evidence>
<dbReference type="Proteomes" id="UP000317265">
    <property type="component" value="Unassembled WGS sequence"/>
</dbReference>
<sequence length="322" mass="36194">MSYYASILSDERLIRLFEYLVKTGKDVLIPEYDPNHGHTYNDIIDIGIPHDHVFELISKIITLGLGKAEYYDQILRCPYCNSEHIRVYFYCPFCNSTQLYKELLIEHIRDGVIGPISKFKSQNGTLVCPSCGNKLITEGKDYRVVGVWYRCLVCYRQTDLPKIMYRCRICKKEVTAHGLVISSISKIIINKSALEEFSRQHLAIRPIIEELKEMKFSINSPGTLIGKSGTTHKFDIIGINDKGEIIAIDILTSTEPISETTIISTFVKALDVNVKKLVIIAIPALTEGGKKLAQSYGINVLEGKTISEIITSLKSILISSSP</sequence>
<dbReference type="InterPro" id="IPR011335">
    <property type="entry name" value="Restrct_endonuc-II-like"/>
</dbReference>
<gene>
    <name evidence="3" type="ORF">DSO09_02145</name>
    <name evidence="2" type="ORF">EF809_04655</name>
</gene>
<dbReference type="InterPro" id="IPR040572">
    <property type="entry name" value="TackOD1"/>
</dbReference>
<organism evidence="2 4">
    <name type="scientific">Thermoproteota archaeon</name>
    <dbReference type="NCBI Taxonomy" id="2056631"/>
    <lineage>
        <taxon>Archaea</taxon>
        <taxon>Thermoproteota</taxon>
    </lineage>
</organism>
<evidence type="ECO:0000313" key="4">
    <source>
        <dbReference type="Proteomes" id="UP000316080"/>
    </source>
</evidence>
<comment type="caution">
    <text evidence="2">The sequence shown here is derived from an EMBL/GenBank/DDBJ whole genome shotgun (WGS) entry which is preliminary data.</text>
</comment>
<dbReference type="SUPFAM" id="SSF52980">
    <property type="entry name" value="Restriction endonuclease-like"/>
    <property type="match status" value="1"/>
</dbReference>
<reference evidence="2 4" key="2">
    <citation type="journal article" date="2019" name="Nat. Microbiol.">
        <title>Wide diversity of methane and short-chain alkane metabolisms in uncultured archaea.</title>
        <authorList>
            <person name="Borrel G."/>
            <person name="Adam P.S."/>
            <person name="McKay L.J."/>
            <person name="Chen L.X."/>
            <person name="Sierra-Garcia I.N."/>
            <person name="Sieber C.M."/>
            <person name="Letourneur Q."/>
            <person name="Ghozlane A."/>
            <person name="Andersen G.L."/>
            <person name="Li W.J."/>
            <person name="Hallam S.J."/>
            <person name="Muyzer G."/>
            <person name="de Oliveira V.M."/>
            <person name="Inskeep W.P."/>
            <person name="Banfield J.F."/>
            <person name="Gribaldo S."/>
        </authorList>
    </citation>
    <scope>NUCLEOTIDE SEQUENCE [LARGE SCALE GENOMIC DNA]</scope>
    <source>
        <strain evidence="2">Verst-YHS</strain>
    </source>
</reference>
<dbReference type="EMBL" id="RXIH01000036">
    <property type="protein sequence ID" value="RZN55751.1"/>
    <property type="molecule type" value="Genomic_DNA"/>
</dbReference>
<evidence type="ECO:0000313" key="2">
    <source>
        <dbReference type="EMBL" id="RZN55751.1"/>
    </source>
</evidence>
<name>A0A520KET6_9CREN</name>